<dbReference type="PANTHER" id="PTHR30290">
    <property type="entry name" value="PERIPLASMIC BINDING COMPONENT OF ABC TRANSPORTER"/>
    <property type="match status" value="1"/>
</dbReference>
<name>H6SKP6_PARPM</name>
<dbReference type="Proteomes" id="UP000033220">
    <property type="component" value="Chromosome DSM 122"/>
</dbReference>
<accession>H6SKP6</accession>
<evidence type="ECO:0000256" key="4">
    <source>
        <dbReference type="ARBA" id="ARBA00022729"/>
    </source>
</evidence>
<evidence type="ECO:0000256" key="2">
    <source>
        <dbReference type="ARBA" id="ARBA00005695"/>
    </source>
</evidence>
<evidence type="ECO:0000256" key="3">
    <source>
        <dbReference type="ARBA" id="ARBA00022448"/>
    </source>
</evidence>
<dbReference type="Pfam" id="PF00496">
    <property type="entry name" value="SBP_bac_5"/>
    <property type="match status" value="1"/>
</dbReference>
<dbReference type="GO" id="GO:0015833">
    <property type="term" value="P:peptide transport"/>
    <property type="evidence" value="ECO:0007669"/>
    <property type="project" value="TreeGrafter"/>
</dbReference>
<keyword evidence="8" id="KW-1185">Reference proteome</keyword>
<keyword evidence="5" id="KW-0472">Membrane</keyword>
<evidence type="ECO:0000313" key="7">
    <source>
        <dbReference type="EMBL" id="CCG08561.1"/>
    </source>
</evidence>
<dbReference type="AlphaFoldDB" id="H6SKP6"/>
<feature type="transmembrane region" description="Helical" evidence="5">
    <location>
        <begin position="125"/>
        <end position="146"/>
    </location>
</feature>
<organism evidence="7 8">
    <name type="scientific">Pararhodospirillum photometricum DSM 122</name>
    <dbReference type="NCBI Taxonomy" id="1150469"/>
    <lineage>
        <taxon>Bacteria</taxon>
        <taxon>Pseudomonadati</taxon>
        <taxon>Pseudomonadota</taxon>
        <taxon>Alphaproteobacteria</taxon>
        <taxon>Rhodospirillales</taxon>
        <taxon>Rhodospirillaceae</taxon>
        <taxon>Pararhodospirillum</taxon>
    </lineage>
</organism>
<evidence type="ECO:0000256" key="1">
    <source>
        <dbReference type="ARBA" id="ARBA00004418"/>
    </source>
</evidence>
<proteinExistence type="inferred from homology"/>
<feature type="transmembrane region" description="Helical" evidence="5">
    <location>
        <begin position="6"/>
        <end position="30"/>
    </location>
</feature>
<dbReference type="SUPFAM" id="SSF53850">
    <property type="entry name" value="Periplasmic binding protein-like II"/>
    <property type="match status" value="1"/>
</dbReference>
<keyword evidence="5" id="KW-1133">Transmembrane helix</keyword>
<protein>
    <submittedName>
        <fullName evidence="7">Extracellular solute-binding protein, family 5</fullName>
    </submittedName>
</protein>
<sequence length="636" mass="67580">MVSPSLAASAAGWFGVLAFVGTIATARGLFQGPATKLQTKGGKGLSGLKERLGRLASPDPSFLRACRLRRGLHGCGVWGGQPPQPYLSGSPASQGLSPRKKMRYSCQGLGKPGESIMARAIRRPISVFLAASLGLAALLGAGPAFAAELRWTAPTGLPTLAPHALPGQDQQGLLATVYEGLTRRTPALTLEPGLATSWRSLTDTRWRFSVRRGVRFHNGAPFEVEDVVASLDHARGPGSALADLLAGVRRVKPVDSQTVDLFTTHPIPDLPERLALVPIAPRDQMGPDAKPESTKANGTGPFVVTSFTPNGPITFDVNPLWWDRLDPALTSAAFYPAASPAERLRFLMEDRVDIALDLDPEALPALRNAAGVEPLTSGGARTLILGMDVVSAGSPFRDQKIREAVLRAVDVEALNRRFYNGMATPAAIIASPAIAGFPRAVGMRPAPDPARARSLAGPAGRPSPLTLDCPSGHYAHDASLCGAVADMLTQAGLPIRVATQPAEGYFDKILRRESRFYLLGWQPATLEIGASLSSLAACPQATRPGEAAEPGPGALNLGGYCNEEADRLIRRLNVTTDPVQRQAFAARAMLMVRDDLAYVPLLNPPVVWGKRDRIRLPIRADGVLDVRAVTYVRAGT</sequence>
<dbReference type="HOGENOM" id="CLU_017028_7_4_5"/>
<dbReference type="PANTHER" id="PTHR30290:SF9">
    <property type="entry name" value="OLIGOPEPTIDE-BINDING PROTEIN APPA"/>
    <property type="match status" value="1"/>
</dbReference>
<dbReference type="EMBL" id="HE663493">
    <property type="protein sequence ID" value="CCG08561.1"/>
    <property type="molecule type" value="Genomic_DNA"/>
</dbReference>
<dbReference type="GO" id="GO:1904680">
    <property type="term" value="F:peptide transmembrane transporter activity"/>
    <property type="evidence" value="ECO:0007669"/>
    <property type="project" value="TreeGrafter"/>
</dbReference>
<dbReference type="KEGG" id="rpm:RSPPHO_01935"/>
<keyword evidence="5" id="KW-0812">Transmembrane</keyword>
<dbReference type="Gene3D" id="3.10.105.10">
    <property type="entry name" value="Dipeptide-binding Protein, Domain 3"/>
    <property type="match status" value="1"/>
</dbReference>
<keyword evidence="3" id="KW-0813">Transport</keyword>
<dbReference type="InterPro" id="IPR039424">
    <property type="entry name" value="SBP_5"/>
</dbReference>
<evidence type="ECO:0000313" key="8">
    <source>
        <dbReference type="Proteomes" id="UP000033220"/>
    </source>
</evidence>
<evidence type="ECO:0000256" key="5">
    <source>
        <dbReference type="SAM" id="Phobius"/>
    </source>
</evidence>
<comment type="subcellular location">
    <subcellularLocation>
        <location evidence="1">Periplasm</location>
    </subcellularLocation>
</comment>
<dbReference type="Gene3D" id="3.40.190.10">
    <property type="entry name" value="Periplasmic binding protein-like II"/>
    <property type="match status" value="1"/>
</dbReference>
<dbReference type="InterPro" id="IPR000914">
    <property type="entry name" value="SBP_5_dom"/>
</dbReference>
<dbReference type="eggNOG" id="COG0747">
    <property type="taxonomic scope" value="Bacteria"/>
</dbReference>
<reference evidence="7 8" key="1">
    <citation type="submission" date="2012-02" db="EMBL/GenBank/DDBJ databases">
        <title>Shotgun genome sequence of Phaeospirillum photometricum DSM 122.</title>
        <authorList>
            <person name="Duquesne K."/>
            <person name="Sturgis J."/>
        </authorList>
    </citation>
    <scope>NUCLEOTIDE SEQUENCE [LARGE SCALE GENOMIC DNA]</scope>
    <source>
        <strain evidence="8">DSM122</strain>
    </source>
</reference>
<gene>
    <name evidence="7" type="ORF">RSPPHO_01935</name>
</gene>
<feature type="domain" description="Solute-binding protein family 5" evidence="6">
    <location>
        <begin position="190"/>
        <end position="539"/>
    </location>
</feature>
<dbReference type="STRING" id="1150469.RSPPHO_01935"/>
<dbReference type="PATRIC" id="fig|1150469.3.peg.2172"/>
<keyword evidence="4" id="KW-0732">Signal</keyword>
<comment type="similarity">
    <text evidence="2">Belongs to the bacterial solute-binding protein 5 family.</text>
</comment>
<evidence type="ECO:0000259" key="6">
    <source>
        <dbReference type="Pfam" id="PF00496"/>
    </source>
</evidence>